<keyword evidence="1" id="KW-0812">Transmembrane</keyword>
<feature type="transmembrane region" description="Helical" evidence="1">
    <location>
        <begin position="299"/>
        <end position="320"/>
    </location>
</feature>
<evidence type="ECO:0000256" key="1">
    <source>
        <dbReference type="SAM" id="Phobius"/>
    </source>
</evidence>
<keyword evidence="3" id="KW-1185">Reference proteome</keyword>
<dbReference type="AlphaFoldDB" id="A0A2T5H9V3"/>
<feature type="transmembrane region" description="Helical" evidence="1">
    <location>
        <begin position="36"/>
        <end position="54"/>
    </location>
</feature>
<feature type="transmembrane region" description="Helical" evidence="1">
    <location>
        <begin position="575"/>
        <end position="595"/>
    </location>
</feature>
<name>A0A2T5H9V3_9RHOB</name>
<evidence type="ECO:0000313" key="2">
    <source>
        <dbReference type="EMBL" id="PTQ68353.1"/>
    </source>
</evidence>
<keyword evidence="1" id="KW-1133">Transmembrane helix</keyword>
<dbReference type="Proteomes" id="UP000244077">
    <property type="component" value="Unassembled WGS sequence"/>
</dbReference>
<feature type="transmembrane region" description="Helical" evidence="1">
    <location>
        <begin position="365"/>
        <end position="384"/>
    </location>
</feature>
<feature type="transmembrane region" description="Helical" evidence="1">
    <location>
        <begin position="112"/>
        <end position="130"/>
    </location>
</feature>
<dbReference type="RefSeq" id="WP_107817618.1">
    <property type="nucleotide sequence ID" value="NZ_QAOH01000015.1"/>
</dbReference>
<sequence>MTDVARSSEVVTRSVTSRVHLSEPARKAPDSEGLRLLMLALAGICLFHGGLLPFTHGNTYDAYIHMFFGDSYHRSWFDPWEPRWYTGFATTSYPPGTHMAIGALQYVMPLRAGFVVTMMAGLVLLTLGVYRFSLIWVEPRAAGYAAIFLVLSSSISETVHIFGQLPTIVSLGIFLNGLPSVYRWIVGGRWRDFLTAVLFACATTAAHHVTTLFGSVLFILPLAPLSLKIVAELNAEKTRIQRIKCLSWAFVRGIFLAAFMVGSIVITVLPYWIWSVSDPITQVSIPHGSRESFIEKPHLGFIFFLLPWGTALLALPYVIYTSLRTRLFPLGVAVIVAFILGTGGTTPLPRAMLGGAFDILTLDRFTFWATILILPFLGRLYEGLMFGRSGEALRAAFGRGGHRALVGGYLFSMVGLSVFAAILPSMQPMQPRFVDPAPIVQFLEEDEHDRWRYLTLGFGDQFAYVSALTEAQSIDGNYHSARRLPDLTRFSVERLENAKFSGVPGLGSLKQFLVNADAYHLKYIFSNDAFYDPLLFFTGWDRLQKLPNGIAVWEKPDVTPLPFIVPRRDIPVWQMVIWGALPPLVLLGAMTVLLYTTVRYGFGIHCGFSRPAVMTVGEIGSPRLLRWALGLGALLLVGTMTWGGFSVWQIAQKPLSAEEQIEAYFSDLDMRRFEDAYERFDPLTRPVFDSVMFNWRWQGGLIASYSKLQDITLRDLGGTEVSRTWQVDLTWLTAVNIRQDVREIRTVKRDGMWYLVPPVLRPTQTPERFQRRPDIAWNVVGRRQARIEADLHRDRLDRPRIFLQDTRLVQKDGRYSLVGALTNGDADPAKVTIIGDLRAEGLGPALSRMSAGVADGQRLLPAETAGFRVEFEGVLSLEDVVGEFDPTRFIPPELTTAPDSAAIEARALVAGSGLYRAVGLNGLTIDETDGRITLTGQAVNTGTEIATVTRIVALLYDDAGKPIWTEAGFVDQNILPGQGQRFTLDLPARKEITMVAEVPADELVVNGSSQQSDTGLPDARVGTIPLVGVPGYSVLRLHVSSMVHEPLF</sequence>
<reference evidence="2 3" key="1">
    <citation type="submission" date="2018-04" db="EMBL/GenBank/DDBJ databases">
        <title>Genomic Encyclopedia of Archaeal and Bacterial Type Strains, Phase II (KMG-II): from individual species to whole genera.</title>
        <authorList>
            <person name="Goeker M."/>
        </authorList>
    </citation>
    <scope>NUCLEOTIDE SEQUENCE [LARGE SCALE GENOMIC DNA]</scope>
    <source>
        <strain evidence="2 3">DSM 100434</strain>
    </source>
</reference>
<proteinExistence type="predicted"/>
<dbReference type="OrthoDB" id="54576at2"/>
<keyword evidence="1" id="KW-0472">Membrane</keyword>
<feature type="transmembrane region" description="Helical" evidence="1">
    <location>
        <begin position="624"/>
        <end position="645"/>
    </location>
</feature>
<accession>A0A2T5H9V3</accession>
<evidence type="ECO:0000313" key="3">
    <source>
        <dbReference type="Proteomes" id="UP000244077"/>
    </source>
</evidence>
<organism evidence="2 3">
    <name type="scientific">Celeribacter persicus</name>
    <dbReference type="NCBI Taxonomy" id="1651082"/>
    <lineage>
        <taxon>Bacteria</taxon>
        <taxon>Pseudomonadati</taxon>
        <taxon>Pseudomonadota</taxon>
        <taxon>Alphaproteobacteria</taxon>
        <taxon>Rhodobacterales</taxon>
        <taxon>Roseobacteraceae</taxon>
        <taxon>Celeribacter</taxon>
    </lineage>
</organism>
<feature type="transmembrane region" description="Helical" evidence="1">
    <location>
        <begin position="254"/>
        <end position="274"/>
    </location>
</feature>
<comment type="caution">
    <text evidence="2">The sequence shown here is derived from an EMBL/GenBank/DDBJ whole genome shotgun (WGS) entry which is preliminary data.</text>
</comment>
<feature type="transmembrane region" description="Helical" evidence="1">
    <location>
        <begin position="404"/>
        <end position="423"/>
    </location>
</feature>
<evidence type="ECO:0008006" key="4">
    <source>
        <dbReference type="Google" id="ProtNLM"/>
    </source>
</evidence>
<gene>
    <name evidence="2" type="ORF">C8N42_11565</name>
</gene>
<dbReference type="EMBL" id="QAOH01000015">
    <property type="protein sequence ID" value="PTQ68353.1"/>
    <property type="molecule type" value="Genomic_DNA"/>
</dbReference>
<feature type="transmembrane region" description="Helical" evidence="1">
    <location>
        <begin position="216"/>
        <end position="233"/>
    </location>
</feature>
<feature type="transmembrane region" description="Helical" evidence="1">
    <location>
        <begin position="142"/>
        <end position="162"/>
    </location>
</feature>
<protein>
    <recommendedName>
        <fullName evidence="4">6-pyruvoyl-tetrahydropterin synthase-like protein</fullName>
    </recommendedName>
</protein>
<feature type="transmembrane region" description="Helical" evidence="1">
    <location>
        <begin position="327"/>
        <end position="345"/>
    </location>
</feature>